<accession>A0A7G3PIK3</accession>
<reference evidence="1 2" key="1">
    <citation type="journal article" date="2020" name="Viruses">
        <title>Characterization of vB_StuS_MMDA13, a Newly Discovered Bacteriophage Infecting the Agar-Degrading Species Sphingomonas turrisvirgatae.</title>
        <authorList>
            <person name="Marmo P."/>
            <person name="Thaller M.C."/>
            <person name="Di Lallo G."/>
            <person name="Henrici De Angelis L."/>
            <person name="Poerio N."/>
            <person name="De Santis F."/>
            <person name="Fraziano M."/>
            <person name="Migliore L."/>
            <person name="D'Andrea M.M."/>
        </authorList>
    </citation>
    <scope>NUCLEOTIDE SEQUENCE [LARGE SCALE GENOMIC DNA]</scope>
</reference>
<name>A0A7G3PIK3_9CAUD</name>
<keyword evidence="2" id="KW-1185">Reference proteome</keyword>
<sequence>MATKPVLPYDKVQTFNFGGKVYPTEEAAITAVVTEIMGNSGVAGTVLARSEELVPLLTRYAALQAATAAQQG</sequence>
<proteinExistence type="predicted"/>
<evidence type="ECO:0000313" key="1">
    <source>
        <dbReference type="EMBL" id="QHB80517.1"/>
    </source>
</evidence>
<dbReference type="EMBL" id="MN820898">
    <property type="protein sequence ID" value="QHB80517.1"/>
    <property type="molecule type" value="Genomic_DNA"/>
</dbReference>
<gene>
    <name evidence="1" type="ORF">MMDA13_gp84</name>
</gene>
<protein>
    <submittedName>
        <fullName evidence="1">Uncharacterized protein</fullName>
    </submittedName>
</protein>
<dbReference type="Proteomes" id="UP000515820">
    <property type="component" value="Segment"/>
</dbReference>
<evidence type="ECO:0000313" key="2">
    <source>
        <dbReference type="Proteomes" id="UP000515820"/>
    </source>
</evidence>
<organism evidence="1 2">
    <name type="scientific">Sphingomonas phage vB_StuS_MMDA13</name>
    <dbReference type="NCBI Taxonomy" id="2686378"/>
    <lineage>
        <taxon>Viruses</taxon>
        <taxon>Duplodnaviria</taxon>
        <taxon>Heunggongvirae</taxon>
        <taxon>Uroviricota</taxon>
        <taxon>Caudoviricetes</taxon>
        <taxon>Queuovirinae</taxon>
        <taxon>Torvergatavirus</taxon>
        <taxon>Torvergatavirus MMDA13</taxon>
    </lineage>
</organism>